<organism evidence="4 5">
    <name type="scientific">Penicillium canariense</name>
    <dbReference type="NCBI Taxonomy" id="189055"/>
    <lineage>
        <taxon>Eukaryota</taxon>
        <taxon>Fungi</taxon>
        <taxon>Dikarya</taxon>
        <taxon>Ascomycota</taxon>
        <taxon>Pezizomycotina</taxon>
        <taxon>Eurotiomycetes</taxon>
        <taxon>Eurotiomycetidae</taxon>
        <taxon>Eurotiales</taxon>
        <taxon>Aspergillaceae</taxon>
        <taxon>Penicillium</taxon>
    </lineage>
</organism>
<protein>
    <recommendedName>
        <fullName evidence="6">Short-chain dehydrogenase</fullName>
    </recommendedName>
</protein>
<name>A0A9W9LMZ8_9EURO</name>
<dbReference type="Proteomes" id="UP001149163">
    <property type="component" value="Unassembled WGS sequence"/>
</dbReference>
<dbReference type="RefSeq" id="XP_056543107.1">
    <property type="nucleotide sequence ID" value="XM_056687552.1"/>
</dbReference>
<dbReference type="EMBL" id="JAPQKN010000003">
    <property type="protein sequence ID" value="KAJ5166646.1"/>
    <property type="molecule type" value="Genomic_DNA"/>
</dbReference>
<evidence type="ECO:0008006" key="6">
    <source>
        <dbReference type="Google" id="ProtNLM"/>
    </source>
</evidence>
<gene>
    <name evidence="4" type="ORF">N7482_005427</name>
</gene>
<reference evidence="4" key="2">
    <citation type="journal article" date="2023" name="IMA Fungus">
        <title>Comparative genomic study of the Penicillium genus elucidates a diverse pangenome and 15 lateral gene transfer events.</title>
        <authorList>
            <person name="Petersen C."/>
            <person name="Sorensen T."/>
            <person name="Nielsen M.R."/>
            <person name="Sondergaard T.E."/>
            <person name="Sorensen J.L."/>
            <person name="Fitzpatrick D.A."/>
            <person name="Frisvad J.C."/>
            <person name="Nielsen K.L."/>
        </authorList>
    </citation>
    <scope>NUCLEOTIDE SEQUENCE</scope>
    <source>
        <strain evidence="4">IBT 26290</strain>
    </source>
</reference>
<dbReference type="PANTHER" id="PTHR24320">
    <property type="entry name" value="RETINOL DEHYDROGENASE"/>
    <property type="match status" value="1"/>
</dbReference>
<reference evidence="4" key="1">
    <citation type="submission" date="2022-11" db="EMBL/GenBank/DDBJ databases">
        <authorList>
            <person name="Petersen C."/>
        </authorList>
    </citation>
    <scope>NUCLEOTIDE SEQUENCE</scope>
    <source>
        <strain evidence="4">IBT 26290</strain>
    </source>
</reference>
<dbReference type="Gene3D" id="3.40.50.720">
    <property type="entry name" value="NAD(P)-binding Rossmann-like Domain"/>
    <property type="match status" value="1"/>
</dbReference>
<dbReference type="GeneID" id="81426728"/>
<dbReference type="Pfam" id="PF00106">
    <property type="entry name" value="adh_short"/>
    <property type="match status" value="1"/>
</dbReference>
<dbReference type="OrthoDB" id="191139at2759"/>
<dbReference type="PANTHER" id="PTHR24320:SF283">
    <property type="entry name" value="RETINOL DEHYDROGENASE 11"/>
    <property type="match status" value="1"/>
</dbReference>
<dbReference type="PRINTS" id="PR00081">
    <property type="entry name" value="GDHRDH"/>
</dbReference>
<proteinExistence type="inferred from homology"/>
<evidence type="ECO:0000256" key="3">
    <source>
        <dbReference type="ARBA" id="ARBA00023002"/>
    </source>
</evidence>
<keyword evidence="2" id="KW-0521">NADP</keyword>
<keyword evidence="3" id="KW-0560">Oxidoreductase</keyword>
<evidence type="ECO:0000313" key="5">
    <source>
        <dbReference type="Proteomes" id="UP001149163"/>
    </source>
</evidence>
<sequence length="329" mass="35911">MPAPYDTNTTATELVIDYASIIEGKTILVTGVSSGSLGNFYVQSIAKANPACLILAGRSTSKLEQCAKEITADNPNIEVSTLEIDLSSFDNVRRAADQVNSWDGIPAIDVLVNNAGIMAVEYKLSVDGFESHFATNHLGPFLFTNLIMNKILKSASPRIVIVTSDGHRMSPIRFGDYNFDGGKTYNKWVGYGQSKTANMLMALSLANKLGVKHSLQAFSLHPGAISTNLSAHLDMNVDIQGLLSVYRQLGEKEGWEDQAFTLKTIDRGTATHIYASFDRSLKANNGAYLIDSHVADPLVDIVKPWATNNIEADKLWVLSEKLVGQEFSY</sequence>
<evidence type="ECO:0000256" key="2">
    <source>
        <dbReference type="ARBA" id="ARBA00022857"/>
    </source>
</evidence>
<dbReference type="SUPFAM" id="SSF51735">
    <property type="entry name" value="NAD(P)-binding Rossmann-fold domains"/>
    <property type="match status" value="1"/>
</dbReference>
<dbReference type="InterPro" id="IPR002347">
    <property type="entry name" value="SDR_fam"/>
</dbReference>
<keyword evidence="5" id="KW-1185">Reference proteome</keyword>
<comment type="caution">
    <text evidence="4">The sequence shown here is derived from an EMBL/GenBank/DDBJ whole genome shotgun (WGS) entry which is preliminary data.</text>
</comment>
<evidence type="ECO:0000256" key="1">
    <source>
        <dbReference type="ARBA" id="ARBA00006484"/>
    </source>
</evidence>
<dbReference type="InterPro" id="IPR036291">
    <property type="entry name" value="NAD(P)-bd_dom_sf"/>
</dbReference>
<dbReference type="GO" id="GO:0016491">
    <property type="term" value="F:oxidoreductase activity"/>
    <property type="evidence" value="ECO:0007669"/>
    <property type="project" value="UniProtKB-KW"/>
</dbReference>
<accession>A0A9W9LMZ8</accession>
<dbReference type="AlphaFoldDB" id="A0A9W9LMZ8"/>
<evidence type="ECO:0000313" key="4">
    <source>
        <dbReference type="EMBL" id="KAJ5166646.1"/>
    </source>
</evidence>
<comment type="similarity">
    <text evidence="1">Belongs to the short-chain dehydrogenases/reductases (SDR) family.</text>
</comment>